<feature type="transmembrane region" description="Helical" evidence="1">
    <location>
        <begin position="364"/>
        <end position="393"/>
    </location>
</feature>
<gene>
    <name evidence="2" type="ORF">SAMN05216554_3509</name>
</gene>
<dbReference type="Proteomes" id="UP000198891">
    <property type="component" value="Unassembled WGS sequence"/>
</dbReference>
<evidence type="ECO:0000313" key="3">
    <source>
        <dbReference type="Proteomes" id="UP000198891"/>
    </source>
</evidence>
<evidence type="ECO:0008006" key="4">
    <source>
        <dbReference type="Google" id="ProtNLM"/>
    </source>
</evidence>
<feature type="transmembrane region" description="Helical" evidence="1">
    <location>
        <begin position="331"/>
        <end position="352"/>
    </location>
</feature>
<dbReference type="STRING" id="381665.SAMN05216554_3509"/>
<keyword evidence="1" id="KW-1133">Transmembrane helix</keyword>
<dbReference type="RefSeq" id="WP_092556230.1">
    <property type="nucleotide sequence ID" value="NZ_FNPZ01000004.1"/>
</dbReference>
<feature type="transmembrane region" description="Helical" evidence="1">
    <location>
        <begin position="127"/>
        <end position="150"/>
    </location>
</feature>
<feature type="transmembrane region" description="Helical" evidence="1">
    <location>
        <begin position="204"/>
        <end position="235"/>
    </location>
</feature>
<proteinExistence type="predicted"/>
<feature type="transmembrane region" description="Helical" evidence="1">
    <location>
        <begin position="102"/>
        <end position="120"/>
    </location>
</feature>
<feature type="transmembrane region" description="Helical" evidence="1">
    <location>
        <begin position="170"/>
        <end position="192"/>
    </location>
</feature>
<keyword evidence="1" id="KW-0812">Transmembrane</keyword>
<feature type="transmembrane region" description="Helical" evidence="1">
    <location>
        <begin position="79"/>
        <end position="96"/>
    </location>
</feature>
<dbReference type="AlphaFoldDB" id="A0A1H3SP18"/>
<protein>
    <recommendedName>
        <fullName evidence="4">O-antigen ligase</fullName>
    </recommendedName>
</protein>
<accession>A0A1H3SP18</accession>
<dbReference type="OrthoDB" id="5186621at2"/>
<reference evidence="2 3" key="1">
    <citation type="submission" date="2016-10" db="EMBL/GenBank/DDBJ databases">
        <authorList>
            <person name="de Groot N.N."/>
        </authorList>
    </citation>
    <scope>NUCLEOTIDE SEQUENCE [LARGE SCALE GENOMIC DNA]</scope>
    <source>
        <strain evidence="2 3">CGMCC 4.3491</strain>
    </source>
</reference>
<keyword evidence="3" id="KW-1185">Reference proteome</keyword>
<evidence type="ECO:0000256" key="1">
    <source>
        <dbReference type="SAM" id="Phobius"/>
    </source>
</evidence>
<dbReference type="EMBL" id="FNPZ01000004">
    <property type="protein sequence ID" value="SDZ39281.1"/>
    <property type="molecule type" value="Genomic_DNA"/>
</dbReference>
<feature type="transmembrane region" description="Helical" evidence="1">
    <location>
        <begin position="21"/>
        <end position="40"/>
    </location>
</feature>
<feature type="transmembrane region" description="Helical" evidence="1">
    <location>
        <begin position="247"/>
        <end position="269"/>
    </location>
</feature>
<keyword evidence="1" id="KW-0472">Membrane</keyword>
<name>A0A1H3SP18_9MICO</name>
<evidence type="ECO:0000313" key="2">
    <source>
        <dbReference type="EMBL" id="SDZ39281.1"/>
    </source>
</evidence>
<organism evidence="2 3">
    <name type="scientific">Herbiconiux ginsengi</name>
    <dbReference type="NCBI Taxonomy" id="381665"/>
    <lineage>
        <taxon>Bacteria</taxon>
        <taxon>Bacillati</taxon>
        <taxon>Actinomycetota</taxon>
        <taxon>Actinomycetes</taxon>
        <taxon>Micrococcales</taxon>
        <taxon>Microbacteriaceae</taxon>
        <taxon>Herbiconiux</taxon>
    </lineage>
</organism>
<feature type="transmembrane region" description="Helical" evidence="1">
    <location>
        <begin position="46"/>
        <end position="67"/>
    </location>
</feature>
<sequence length="418" mass="43893">MQFITGIALALGFVGSLLAPVRYRIGIAVIGGLAILIFVVPGSLGFGPLGAADSIIVAAAWMTALSLSTLRPLRFDRLFALYIVVVLLGSIGAIITTGEVGFPVLVALSGIVFVVVCGTLSREEWLIVRVGATVLAALVAVLCLVEAFAINRPLFVATPFGLSPLFPESIRAQATLGHPLVAAMVMLIGIGFTLTLRFRVGSKLLVVALLAAGVISTGSTSAIIAAAFTVIAGFIVSGGSNSRIARVGLAGVVVFFVATLSLVPSGLLADVSNQNSVHRANSFLAIPRLFTSRSPVEALFGTGWGSEELMYQRNVLINDNFFAIDNQFTTVIVVAGGIGIVCFLAFIIGLLLKSRGSARVTLLALVLMFLSFDVLNWAATSALFITFASFALFKQVRPRDGEPVALPNARESLSQRVR</sequence>